<organism evidence="1 2">
    <name type="scientific">Mycobacterium vicinigordonae</name>
    <dbReference type="NCBI Taxonomy" id="1719132"/>
    <lineage>
        <taxon>Bacteria</taxon>
        <taxon>Bacillati</taxon>
        <taxon>Actinomycetota</taxon>
        <taxon>Actinomycetes</taxon>
        <taxon>Mycobacteriales</taxon>
        <taxon>Mycobacteriaceae</taxon>
        <taxon>Mycobacterium</taxon>
    </lineage>
</organism>
<evidence type="ECO:0000313" key="2">
    <source>
        <dbReference type="Proteomes" id="UP000510682"/>
    </source>
</evidence>
<dbReference type="KEGG" id="mgor:H0P51_00380"/>
<sequence>MTTVALTEHTASIAATTVKRLPLKLIRSRIQHLNIQVADLDDMSSAYRRAKRLSFDITLCVGQHTNDNDLSFYATTPTRFEWELGWNPTVIDETTWQPSTHQGISIWGHTPEGQTNIDELHQFRLGATSRLHREDTVPALSGPGIADN</sequence>
<name>A0A7D6DZM0_9MYCO</name>
<keyword evidence="2" id="KW-1185">Reference proteome</keyword>
<evidence type="ECO:0000313" key="1">
    <source>
        <dbReference type="EMBL" id="QLL07529.1"/>
    </source>
</evidence>
<protein>
    <submittedName>
        <fullName evidence="1">VOC family protein</fullName>
    </submittedName>
</protein>
<accession>A0A7D6DZM0</accession>
<dbReference type="InterPro" id="IPR029068">
    <property type="entry name" value="Glyas_Bleomycin-R_OHBP_Dase"/>
</dbReference>
<reference evidence="1 2" key="2">
    <citation type="submission" date="2020-07" db="EMBL/GenBank/DDBJ databases">
        <authorList>
            <person name="Yu X."/>
        </authorList>
    </citation>
    <scope>NUCLEOTIDE SEQUENCE [LARGE SCALE GENOMIC DNA]</scope>
    <source>
        <strain evidence="2">24</strain>
    </source>
</reference>
<reference evidence="2" key="3">
    <citation type="submission" date="2023-07" db="EMBL/GenBank/DDBJ databases">
        <title>Description of Mycobacterium gordonae subsp. intergordonae subsp.nov. and Mycobacterium gordonae subsp. gordonae subsp. nov.</title>
        <authorList>
            <person name="Huang H."/>
        </authorList>
    </citation>
    <scope>NUCLEOTIDE SEQUENCE [LARGE SCALE GENOMIC DNA]</scope>
    <source>
        <strain evidence="2">24</strain>
    </source>
</reference>
<reference evidence="2" key="1">
    <citation type="submission" date="2020-07" db="EMBL/GenBank/DDBJ databases">
        <title>Description of Mycobacterium gordonae subsp. intergordonae subsp.nov. and Mycobacterium gordonae subsp. gordonae subsp. nov.</title>
        <authorList>
            <person name="Yu X."/>
        </authorList>
    </citation>
    <scope>NUCLEOTIDE SEQUENCE [LARGE SCALE GENOMIC DNA]</scope>
    <source>
        <strain evidence="2">24</strain>
    </source>
</reference>
<gene>
    <name evidence="1" type="ORF">H0P51_00380</name>
</gene>
<dbReference type="AlphaFoldDB" id="A0A7D6DZM0"/>
<dbReference type="Gene3D" id="3.10.180.10">
    <property type="entry name" value="2,3-Dihydroxybiphenyl 1,2-Dioxygenase, domain 1"/>
    <property type="match status" value="1"/>
</dbReference>
<proteinExistence type="predicted"/>
<dbReference type="EMBL" id="CP059165">
    <property type="protein sequence ID" value="QLL07529.1"/>
    <property type="molecule type" value="Genomic_DNA"/>
</dbReference>
<dbReference type="Proteomes" id="UP000510682">
    <property type="component" value="Chromosome"/>
</dbReference>
<dbReference type="SUPFAM" id="SSF54593">
    <property type="entry name" value="Glyoxalase/Bleomycin resistance protein/Dihydroxybiphenyl dioxygenase"/>
    <property type="match status" value="1"/>
</dbReference>